<dbReference type="Gene3D" id="1.25.40.10">
    <property type="entry name" value="Tetratricopeptide repeat domain"/>
    <property type="match status" value="6"/>
</dbReference>
<feature type="repeat" description="PPR" evidence="6">
    <location>
        <begin position="397"/>
        <end position="431"/>
    </location>
</feature>
<dbReference type="PANTHER" id="PTHR47926">
    <property type="entry name" value="PENTATRICOPEPTIDE REPEAT-CONTAINING PROTEIN"/>
    <property type="match status" value="1"/>
</dbReference>
<dbReference type="FunFam" id="1.25.40.10:FF:000573">
    <property type="entry name" value="Pentatricopeptide repeat-containing protein mitochondrial"/>
    <property type="match status" value="1"/>
</dbReference>
<feature type="repeat" description="PPR" evidence="6">
    <location>
        <begin position="192"/>
        <end position="226"/>
    </location>
</feature>
<dbReference type="GO" id="GO:0009451">
    <property type="term" value="P:RNA modification"/>
    <property type="evidence" value="ECO:0007669"/>
    <property type="project" value="InterPro"/>
</dbReference>
<evidence type="ECO:0000256" key="1">
    <source>
        <dbReference type="ARBA" id="ARBA00004229"/>
    </source>
</evidence>
<evidence type="ECO:0000256" key="5">
    <source>
        <dbReference type="ARBA" id="ARBA00022946"/>
    </source>
</evidence>
<dbReference type="Pfam" id="PF20431">
    <property type="entry name" value="E_motif"/>
    <property type="match status" value="1"/>
</dbReference>
<comment type="subcellular location">
    <subcellularLocation>
        <location evidence="1">Plastid</location>
        <location evidence="1">Chloroplast</location>
    </subcellularLocation>
</comment>
<feature type="region of interest" description="Disordered" evidence="7">
    <location>
        <begin position="1"/>
        <end position="37"/>
    </location>
</feature>
<gene>
    <name evidence="8" type="ORF">CJ030_MR6G005333</name>
</gene>
<reference evidence="8 9" key="1">
    <citation type="journal article" date="2019" name="Plant Biotechnol. J.">
        <title>The red bayberry genome and genetic basis of sex determination.</title>
        <authorList>
            <person name="Jia H.M."/>
            <person name="Jia H.J."/>
            <person name="Cai Q.L."/>
            <person name="Wang Y."/>
            <person name="Zhao H.B."/>
            <person name="Yang W.F."/>
            <person name="Wang G.Y."/>
            <person name="Li Y.H."/>
            <person name="Zhan D.L."/>
            <person name="Shen Y.T."/>
            <person name="Niu Q.F."/>
            <person name="Chang L."/>
            <person name="Qiu J."/>
            <person name="Zhao L."/>
            <person name="Xie H.B."/>
            <person name="Fu W.Y."/>
            <person name="Jin J."/>
            <person name="Li X.W."/>
            <person name="Jiao Y."/>
            <person name="Zhou C.C."/>
            <person name="Tu T."/>
            <person name="Chai C.Y."/>
            <person name="Gao J.L."/>
            <person name="Fan L.J."/>
            <person name="van de Weg E."/>
            <person name="Wang J.Y."/>
            <person name="Gao Z.S."/>
        </authorList>
    </citation>
    <scope>NUCLEOTIDE SEQUENCE [LARGE SCALE GENOMIC DNA]</scope>
    <source>
        <tissue evidence="8">Leaves</tissue>
    </source>
</reference>
<dbReference type="InterPro" id="IPR011990">
    <property type="entry name" value="TPR-like_helical_dom_sf"/>
</dbReference>
<sequence>MGCSTALPLPLSSTPSPPAQPANTNTSTYSSPLSPPILKPIKTPTVRSRLSNLCKQGQPHLARQLLDAIPKPTTVLWNTIIIGFICNNMPHEALFLYSQMKNSLLANKCDSYTYSSTLKACAETRNLKFGKAVHCHFIRCQSNPSRIVHNSLLNMYSMCLSSPDNEIVPCIESYYLKYDLVHKVFDTMHRRNVVAWNTLVAWYVKTEQYVEAVKQFKMMMKMGIKLSPLSFVNIFPALSKLGDPQNADGLYGMLLKLGSEYANDLFVVSSTIFMYSELGCLNMARKIFDCCSERNTEVWNTMIGAYVQNDCPVEGIGIFLEAIESEDAVLDDVTFLSALTAVSQLQLLRLAQQLHAFILKRLSVLPVIILNAVIVMYSRCNSVETSFKIFHRMLERDIVSWNTMVSAFVQNGLDDEGLMLVYEMQKQGFLTDSVTVTALLSSASNLGSKDIGTQVHAYLIRHGIQFEGMENYLIHMYAKSGLVRAAQMVFEKKFTHDRDQATWNAMIAGYTQNSLIEEAFVVFRQMLEQNVIPNAVTIVSIIPACNPMGRIDLGKQLHGFCVRHHLDQNVFVGTALVDMYSKSGSVTYAENVFIRTPDKTSVTCTTMILGYGQHGMSERALSLFHSMQESSIKPDAITLVAVMSACSYAGLVDEGLRIFESMEKAYNIKPSTEHYCCVADMLGRVGRVVEAYEFVTGLGEEGNVLEIWGSLLGACRIHKQFELGTVVAEKLLEMETVNGMTGYHVLLSNMYANEGKWEDVNKLRRQMREKGLRKEIGCSWIWIAGFMNSFVSWDRKPPQCGEIYGILKILAMEMKDAGYRACLASSVDGILEFIGIKGI</sequence>
<comment type="caution">
    <text evidence="8">The sequence shown here is derived from an EMBL/GenBank/DDBJ whole genome shotgun (WGS) entry which is preliminary data.</text>
</comment>
<dbReference type="EMBL" id="RXIC02000024">
    <property type="protein sequence ID" value="KAB1209768.1"/>
    <property type="molecule type" value="Genomic_DNA"/>
</dbReference>
<dbReference type="NCBIfam" id="TIGR00756">
    <property type="entry name" value="PPR"/>
    <property type="match status" value="5"/>
</dbReference>
<evidence type="ECO:0000256" key="3">
    <source>
        <dbReference type="ARBA" id="ARBA00022640"/>
    </source>
</evidence>
<organism evidence="8 9">
    <name type="scientific">Morella rubra</name>
    <name type="common">Chinese bayberry</name>
    <dbReference type="NCBI Taxonomy" id="262757"/>
    <lineage>
        <taxon>Eukaryota</taxon>
        <taxon>Viridiplantae</taxon>
        <taxon>Streptophyta</taxon>
        <taxon>Embryophyta</taxon>
        <taxon>Tracheophyta</taxon>
        <taxon>Spermatophyta</taxon>
        <taxon>Magnoliopsida</taxon>
        <taxon>eudicotyledons</taxon>
        <taxon>Gunneridae</taxon>
        <taxon>Pentapetalae</taxon>
        <taxon>rosids</taxon>
        <taxon>fabids</taxon>
        <taxon>Fagales</taxon>
        <taxon>Myricaceae</taxon>
        <taxon>Morella</taxon>
    </lineage>
</organism>
<evidence type="ECO:0008006" key="10">
    <source>
        <dbReference type="Google" id="ProtNLM"/>
    </source>
</evidence>
<evidence type="ECO:0000256" key="6">
    <source>
        <dbReference type="PROSITE-ProRule" id="PRU00708"/>
    </source>
</evidence>
<feature type="repeat" description="PPR" evidence="6">
    <location>
        <begin position="600"/>
        <end position="634"/>
    </location>
</feature>
<keyword evidence="3" id="KW-0934">Plastid</keyword>
<feature type="repeat" description="PPR" evidence="6">
    <location>
        <begin position="499"/>
        <end position="533"/>
    </location>
</feature>
<name>A0A6A1VD17_9ROSI</name>
<dbReference type="GO" id="GO:0009507">
    <property type="term" value="C:chloroplast"/>
    <property type="evidence" value="ECO:0007669"/>
    <property type="project" value="UniProtKB-SubCell"/>
</dbReference>
<keyword evidence="9" id="KW-1185">Reference proteome</keyword>
<keyword evidence="2" id="KW-0150">Chloroplast</keyword>
<dbReference type="FunFam" id="1.25.40.10:FF:000496">
    <property type="entry name" value="Pentatricopeptide repeat-containing protein chloroplastic"/>
    <property type="match status" value="1"/>
</dbReference>
<evidence type="ECO:0000313" key="8">
    <source>
        <dbReference type="EMBL" id="KAB1209768.1"/>
    </source>
</evidence>
<dbReference type="OrthoDB" id="756178at2759"/>
<dbReference type="Proteomes" id="UP000516437">
    <property type="component" value="Chromosome 6"/>
</dbReference>
<feature type="compositionally biased region" description="Low complexity" evidence="7">
    <location>
        <begin position="1"/>
        <end position="14"/>
    </location>
</feature>
<dbReference type="FunFam" id="1.25.40.10:FF:000645">
    <property type="entry name" value="Pentatricopeptide repeat-containing protein chloroplastic"/>
    <property type="match status" value="1"/>
</dbReference>
<dbReference type="PROSITE" id="PS51375">
    <property type="entry name" value="PPR"/>
    <property type="match status" value="4"/>
</dbReference>
<dbReference type="Pfam" id="PF13041">
    <property type="entry name" value="PPR_2"/>
    <property type="match status" value="5"/>
</dbReference>
<keyword evidence="4" id="KW-0677">Repeat</keyword>
<dbReference type="InterPro" id="IPR002885">
    <property type="entry name" value="PPR_rpt"/>
</dbReference>
<evidence type="ECO:0000313" key="9">
    <source>
        <dbReference type="Proteomes" id="UP000516437"/>
    </source>
</evidence>
<evidence type="ECO:0000256" key="7">
    <source>
        <dbReference type="SAM" id="MobiDB-lite"/>
    </source>
</evidence>
<dbReference type="Pfam" id="PF01535">
    <property type="entry name" value="PPR"/>
    <property type="match status" value="2"/>
</dbReference>
<proteinExistence type="predicted"/>
<evidence type="ECO:0000256" key="2">
    <source>
        <dbReference type="ARBA" id="ARBA00022528"/>
    </source>
</evidence>
<protein>
    <recommendedName>
        <fullName evidence="10">Pentacotripeptide-repeat region of PRORP domain-containing protein</fullName>
    </recommendedName>
</protein>
<dbReference type="PANTHER" id="PTHR47926:SF452">
    <property type="entry name" value="PENTATRICOPEPTIDE REPEAT-CONTAINING PROTEIN"/>
    <property type="match status" value="1"/>
</dbReference>
<dbReference type="AlphaFoldDB" id="A0A6A1VD17"/>
<dbReference type="GO" id="GO:0003729">
    <property type="term" value="F:mRNA binding"/>
    <property type="evidence" value="ECO:0007669"/>
    <property type="project" value="UniProtKB-ARBA"/>
</dbReference>
<accession>A0A6A1VD17</accession>
<evidence type="ECO:0000256" key="4">
    <source>
        <dbReference type="ARBA" id="ARBA00022737"/>
    </source>
</evidence>
<keyword evidence="5" id="KW-0809">Transit peptide</keyword>
<dbReference type="InterPro" id="IPR046848">
    <property type="entry name" value="E_motif"/>
</dbReference>
<dbReference type="InterPro" id="IPR046960">
    <property type="entry name" value="PPR_At4g14850-like_plant"/>
</dbReference>